<proteinExistence type="predicted"/>
<accession>A0A834TEG1</accession>
<evidence type="ECO:0000313" key="1">
    <source>
        <dbReference type="EMBL" id="KAF7819746.1"/>
    </source>
</evidence>
<comment type="caution">
    <text evidence="1">The sequence shown here is derived from an EMBL/GenBank/DDBJ whole genome shotgun (WGS) entry which is preliminary data.</text>
</comment>
<dbReference type="EMBL" id="JAAIUW010000008">
    <property type="protein sequence ID" value="KAF7819746.1"/>
    <property type="molecule type" value="Genomic_DNA"/>
</dbReference>
<keyword evidence="2" id="KW-1185">Reference proteome</keyword>
<name>A0A834TEG1_9FABA</name>
<dbReference type="Proteomes" id="UP000634136">
    <property type="component" value="Unassembled WGS sequence"/>
</dbReference>
<evidence type="ECO:0000313" key="2">
    <source>
        <dbReference type="Proteomes" id="UP000634136"/>
    </source>
</evidence>
<sequence>MTCKRKAKQKRKSVGFGVHTGDALYWTTPNEEGKLAMPFAN</sequence>
<dbReference type="AlphaFoldDB" id="A0A834TEG1"/>
<reference evidence="1" key="1">
    <citation type="submission" date="2020-09" db="EMBL/GenBank/DDBJ databases">
        <title>Genome-Enabled Discovery of Anthraquinone Biosynthesis in Senna tora.</title>
        <authorList>
            <person name="Kang S.-H."/>
            <person name="Pandey R.P."/>
            <person name="Lee C.-M."/>
            <person name="Sim J.-S."/>
            <person name="Jeong J.-T."/>
            <person name="Choi B.-S."/>
            <person name="Jung M."/>
            <person name="Ginzburg D."/>
            <person name="Zhao K."/>
            <person name="Won S.Y."/>
            <person name="Oh T.-J."/>
            <person name="Yu Y."/>
            <person name="Kim N.-H."/>
            <person name="Lee O.R."/>
            <person name="Lee T.-H."/>
            <person name="Bashyal P."/>
            <person name="Kim T.-S."/>
            <person name="Lee W.-H."/>
            <person name="Kawkins C."/>
            <person name="Kim C.-K."/>
            <person name="Kim J.S."/>
            <person name="Ahn B.O."/>
            <person name="Rhee S.Y."/>
            <person name="Sohng J.K."/>
        </authorList>
    </citation>
    <scope>NUCLEOTIDE SEQUENCE</scope>
    <source>
        <tissue evidence="1">Leaf</tissue>
    </source>
</reference>
<gene>
    <name evidence="1" type="ORF">G2W53_025201</name>
</gene>
<protein>
    <submittedName>
        <fullName evidence="1">Uncharacterized protein</fullName>
    </submittedName>
</protein>
<organism evidence="1 2">
    <name type="scientific">Senna tora</name>
    <dbReference type="NCBI Taxonomy" id="362788"/>
    <lineage>
        <taxon>Eukaryota</taxon>
        <taxon>Viridiplantae</taxon>
        <taxon>Streptophyta</taxon>
        <taxon>Embryophyta</taxon>
        <taxon>Tracheophyta</taxon>
        <taxon>Spermatophyta</taxon>
        <taxon>Magnoliopsida</taxon>
        <taxon>eudicotyledons</taxon>
        <taxon>Gunneridae</taxon>
        <taxon>Pentapetalae</taxon>
        <taxon>rosids</taxon>
        <taxon>fabids</taxon>
        <taxon>Fabales</taxon>
        <taxon>Fabaceae</taxon>
        <taxon>Caesalpinioideae</taxon>
        <taxon>Cassia clade</taxon>
        <taxon>Senna</taxon>
    </lineage>
</organism>